<dbReference type="Pfam" id="PF00069">
    <property type="entry name" value="Pkinase"/>
    <property type="match status" value="1"/>
</dbReference>
<keyword evidence="1" id="KW-0067">ATP-binding</keyword>
<sequence>MRLSLRLACRAKLLRKEVDAIDLDYLQRCTENFAEHRLLGEGGHGKVYKAVDKDEHLEFAAKCLVCENEEERQMMNRMTEAEITTLTAFTHPNIIRLLGYCKTEDTAVCSTSTSPEEVWRPIWTKRSAQKISPGHCEPI</sequence>
<evidence type="ECO:0000313" key="4">
    <source>
        <dbReference type="Proteomes" id="UP001178507"/>
    </source>
</evidence>
<dbReference type="EMBL" id="CAUJNA010003435">
    <property type="protein sequence ID" value="CAJ1401936.1"/>
    <property type="molecule type" value="Genomic_DNA"/>
</dbReference>
<dbReference type="Proteomes" id="UP001178507">
    <property type="component" value="Unassembled WGS sequence"/>
</dbReference>
<dbReference type="InterPro" id="IPR011009">
    <property type="entry name" value="Kinase-like_dom_sf"/>
</dbReference>
<dbReference type="Gene3D" id="3.30.200.20">
    <property type="entry name" value="Phosphorylase Kinase, domain 1"/>
    <property type="match status" value="1"/>
</dbReference>
<accession>A0AA36JA52</accession>
<proteinExistence type="predicted"/>
<dbReference type="InterPro" id="IPR000719">
    <property type="entry name" value="Prot_kinase_dom"/>
</dbReference>
<protein>
    <recommendedName>
        <fullName evidence="2">Protein kinase domain-containing protein</fullName>
    </recommendedName>
</protein>
<evidence type="ECO:0000313" key="3">
    <source>
        <dbReference type="EMBL" id="CAJ1401936.1"/>
    </source>
</evidence>
<dbReference type="GO" id="GO:0005524">
    <property type="term" value="F:ATP binding"/>
    <property type="evidence" value="ECO:0007669"/>
    <property type="project" value="UniProtKB-UniRule"/>
</dbReference>
<reference evidence="3" key="1">
    <citation type="submission" date="2023-08" db="EMBL/GenBank/DDBJ databases">
        <authorList>
            <person name="Chen Y."/>
            <person name="Shah S."/>
            <person name="Dougan E. K."/>
            <person name="Thang M."/>
            <person name="Chan C."/>
        </authorList>
    </citation>
    <scope>NUCLEOTIDE SEQUENCE</scope>
</reference>
<organism evidence="3 4">
    <name type="scientific">Effrenium voratum</name>
    <dbReference type="NCBI Taxonomy" id="2562239"/>
    <lineage>
        <taxon>Eukaryota</taxon>
        <taxon>Sar</taxon>
        <taxon>Alveolata</taxon>
        <taxon>Dinophyceae</taxon>
        <taxon>Suessiales</taxon>
        <taxon>Symbiodiniaceae</taxon>
        <taxon>Effrenium</taxon>
    </lineage>
</organism>
<evidence type="ECO:0000256" key="1">
    <source>
        <dbReference type="PROSITE-ProRule" id="PRU10141"/>
    </source>
</evidence>
<dbReference type="GO" id="GO:0004672">
    <property type="term" value="F:protein kinase activity"/>
    <property type="evidence" value="ECO:0007669"/>
    <property type="project" value="InterPro"/>
</dbReference>
<dbReference type="InterPro" id="IPR017441">
    <property type="entry name" value="Protein_kinase_ATP_BS"/>
</dbReference>
<evidence type="ECO:0000259" key="2">
    <source>
        <dbReference type="PROSITE" id="PS50011"/>
    </source>
</evidence>
<feature type="binding site" evidence="1">
    <location>
        <position position="62"/>
    </location>
    <ligand>
        <name>ATP</name>
        <dbReference type="ChEBI" id="CHEBI:30616"/>
    </ligand>
</feature>
<dbReference type="AlphaFoldDB" id="A0AA36JA52"/>
<name>A0AA36JA52_9DINO</name>
<dbReference type="PANTHER" id="PTHR47975:SF70">
    <property type="entry name" value="PROTEIN KINASE DOMAIN-CONTAINING PROTEIN"/>
    <property type="match status" value="1"/>
</dbReference>
<comment type="caution">
    <text evidence="3">The sequence shown here is derived from an EMBL/GenBank/DDBJ whole genome shotgun (WGS) entry which is preliminary data.</text>
</comment>
<feature type="domain" description="Protein kinase" evidence="2">
    <location>
        <begin position="33"/>
        <end position="139"/>
    </location>
</feature>
<keyword evidence="4" id="KW-1185">Reference proteome</keyword>
<dbReference type="SUPFAM" id="SSF56112">
    <property type="entry name" value="Protein kinase-like (PK-like)"/>
    <property type="match status" value="1"/>
</dbReference>
<keyword evidence="1" id="KW-0547">Nucleotide-binding</keyword>
<dbReference type="PROSITE" id="PS50011">
    <property type="entry name" value="PROTEIN_KINASE_DOM"/>
    <property type="match status" value="1"/>
</dbReference>
<gene>
    <name evidence="3" type="ORF">EVOR1521_LOCUS24961</name>
</gene>
<dbReference type="PROSITE" id="PS00107">
    <property type="entry name" value="PROTEIN_KINASE_ATP"/>
    <property type="match status" value="1"/>
</dbReference>
<dbReference type="PANTHER" id="PTHR47975">
    <property type="entry name" value="S-LOCUS LECTIN KINASE FAMILY PROTEIN"/>
    <property type="match status" value="1"/>
</dbReference>